<dbReference type="OMA" id="QEYMLDD"/>
<comment type="function">
    <text evidence="4 5">Associates with the EF-Tu.GDP complex and induces the exchange of GDP to GTP. It remains bound to the aminoacyl-tRNA.EF-Tu.GTP complex up to the GTP hydrolysis stage on the ribosome.</text>
</comment>
<name>A0A5A8E193_CAFRO</name>
<keyword evidence="3 4" id="KW-0648">Protein biosynthesis</keyword>
<dbReference type="OrthoDB" id="277235at2759"/>
<evidence type="ECO:0000256" key="5">
    <source>
        <dbReference type="RuleBase" id="RU000642"/>
    </source>
</evidence>
<organism evidence="9 13">
    <name type="scientific">Cafeteria roenbergensis</name>
    <name type="common">Marine flagellate</name>
    <dbReference type="NCBI Taxonomy" id="33653"/>
    <lineage>
        <taxon>Eukaryota</taxon>
        <taxon>Sar</taxon>
        <taxon>Stramenopiles</taxon>
        <taxon>Bigyra</taxon>
        <taxon>Opalozoa</taxon>
        <taxon>Bicosoecida</taxon>
        <taxon>Cafeteriaceae</taxon>
        <taxon>Cafeteria</taxon>
    </lineage>
</organism>
<evidence type="ECO:0000313" key="12">
    <source>
        <dbReference type="Proteomes" id="UP000323011"/>
    </source>
</evidence>
<dbReference type="Proteomes" id="UP000324907">
    <property type="component" value="Unassembled WGS sequence"/>
</dbReference>
<dbReference type="Proteomes" id="UP000325113">
    <property type="component" value="Unassembled WGS sequence"/>
</dbReference>
<dbReference type="PANTHER" id="PTHR11741">
    <property type="entry name" value="ELONGATION FACTOR TS"/>
    <property type="match status" value="1"/>
</dbReference>
<dbReference type="EMBL" id="VLTL01000008">
    <property type="protein sequence ID" value="KAA0171118.1"/>
    <property type="molecule type" value="Genomic_DNA"/>
</dbReference>
<dbReference type="Gene3D" id="1.10.8.10">
    <property type="entry name" value="DNA helicase RuvA subunit, C-terminal domain"/>
    <property type="match status" value="1"/>
</dbReference>
<keyword evidence="2 4" id="KW-0251">Elongation factor</keyword>
<reference evidence="11 12" key="1">
    <citation type="submission" date="2019-07" db="EMBL/GenBank/DDBJ databases">
        <title>Genomes of Cafeteria roenbergensis.</title>
        <authorList>
            <person name="Fischer M.G."/>
            <person name="Hackl T."/>
            <person name="Roman M."/>
        </authorList>
    </citation>
    <scope>NUCLEOTIDE SEQUENCE [LARGE SCALE GENOMIC DNA]</scope>
    <source>
        <strain evidence="7 12">BVI</strain>
        <strain evidence="8 14">Cflag</strain>
        <strain evidence="10 11">E4-10P</strain>
        <strain evidence="9 13">RCC970-E3</strain>
    </source>
</reference>
<comment type="similarity">
    <text evidence="1 4 5">Belongs to the EF-Ts family.</text>
</comment>
<dbReference type="SUPFAM" id="SSF46934">
    <property type="entry name" value="UBA-like"/>
    <property type="match status" value="1"/>
</dbReference>
<dbReference type="InterPro" id="IPR018101">
    <property type="entry name" value="Transl_elong_Ts_CS"/>
</dbReference>
<keyword evidence="12" id="KW-1185">Reference proteome</keyword>
<dbReference type="Proteomes" id="UP000322899">
    <property type="component" value="Unassembled WGS sequence"/>
</dbReference>
<dbReference type="InterPro" id="IPR036402">
    <property type="entry name" value="EF-Ts_dimer_sf"/>
</dbReference>
<dbReference type="Gene3D" id="3.30.479.20">
    <property type="entry name" value="Elongation factor Ts, dimerisation domain"/>
    <property type="match status" value="2"/>
</dbReference>
<proteinExistence type="inferred from homology"/>
<keyword evidence="4" id="KW-0496">Mitochondrion</keyword>
<evidence type="ECO:0000313" key="13">
    <source>
        <dbReference type="Proteomes" id="UP000324907"/>
    </source>
</evidence>
<dbReference type="EMBL" id="VLTO01000040">
    <property type="protein sequence ID" value="KAA0172926.1"/>
    <property type="molecule type" value="Genomic_DNA"/>
</dbReference>
<dbReference type="NCBIfam" id="TIGR00116">
    <property type="entry name" value="tsf"/>
    <property type="match status" value="1"/>
</dbReference>
<accession>A0A5A8E193</accession>
<evidence type="ECO:0000256" key="4">
    <source>
        <dbReference type="HAMAP-Rule" id="MF_03135"/>
    </source>
</evidence>
<evidence type="ECO:0000313" key="11">
    <source>
        <dbReference type="Proteomes" id="UP000322899"/>
    </source>
</evidence>
<evidence type="ECO:0000256" key="3">
    <source>
        <dbReference type="ARBA" id="ARBA00022917"/>
    </source>
</evidence>
<dbReference type="EMBL" id="VLTM01000002">
    <property type="protein sequence ID" value="KAA0168601.1"/>
    <property type="molecule type" value="Genomic_DNA"/>
</dbReference>
<comment type="subcellular location">
    <subcellularLocation>
        <location evidence="4">Mitochondrion</location>
    </subcellularLocation>
</comment>
<dbReference type="GO" id="GO:0070125">
    <property type="term" value="P:mitochondrial translational elongation"/>
    <property type="evidence" value="ECO:0007669"/>
    <property type="project" value="TreeGrafter"/>
</dbReference>
<comment type="caution">
    <text evidence="9">The sequence shown here is derived from an EMBL/GenBank/DDBJ whole genome shotgun (WGS) entry which is preliminary data.</text>
</comment>
<dbReference type="AlphaFoldDB" id="A0A5A8E193"/>
<dbReference type="FunFam" id="1.10.286.20:FF:000001">
    <property type="entry name" value="Elongation factor Ts"/>
    <property type="match status" value="1"/>
</dbReference>
<evidence type="ECO:0000256" key="1">
    <source>
        <dbReference type="ARBA" id="ARBA00005532"/>
    </source>
</evidence>
<dbReference type="PROSITE" id="PS01127">
    <property type="entry name" value="EF_TS_2"/>
    <property type="match status" value="1"/>
</dbReference>
<dbReference type="HAMAP" id="MF_00050">
    <property type="entry name" value="EF_Ts"/>
    <property type="match status" value="1"/>
</dbReference>
<dbReference type="Pfam" id="PF00889">
    <property type="entry name" value="EF_TS"/>
    <property type="match status" value="1"/>
</dbReference>
<dbReference type="EMBL" id="VLTN01000045">
    <property type="protein sequence ID" value="KAA0149215.1"/>
    <property type="molecule type" value="Genomic_DNA"/>
</dbReference>
<dbReference type="FunFam" id="1.10.8.10:FF:000001">
    <property type="entry name" value="Elongation factor Ts"/>
    <property type="match status" value="1"/>
</dbReference>
<feature type="domain" description="Translation elongation factor EFTs/EF1B dimerisation" evidence="6">
    <location>
        <begin position="104"/>
        <end position="347"/>
    </location>
</feature>
<evidence type="ECO:0000313" key="10">
    <source>
        <dbReference type="EMBL" id="KAA0172926.1"/>
    </source>
</evidence>
<dbReference type="CDD" id="cd14275">
    <property type="entry name" value="UBA_EF-Ts"/>
    <property type="match status" value="1"/>
</dbReference>
<evidence type="ECO:0000259" key="6">
    <source>
        <dbReference type="Pfam" id="PF00889"/>
    </source>
</evidence>
<protein>
    <recommendedName>
        <fullName evidence="4">Elongation factor Ts, mitochondrial</fullName>
        <shortName evidence="4">EF-Ts</shortName>
        <shortName evidence="4">EF-TsMt</shortName>
    </recommendedName>
</protein>
<gene>
    <name evidence="10" type="ORF">FNF27_05563</name>
    <name evidence="9" type="ORF">FNF28_00885</name>
    <name evidence="7" type="ORF">FNF29_06102</name>
    <name evidence="8" type="ORF">FNF31_00481</name>
</gene>
<dbReference type="GO" id="GO:0005739">
    <property type="term" value="C:mitochondrion"/>
    <property type="evidence" value="ECO:0007669"/>
    <property type="project" value="UniProtKB-SubCell"/>
</dbReference>
<dbReference type="InterPro" id="IPR001816">
    <property type="entry name" value="Transl_elong_EFTs/EF1B"/>
</dbReference>
<dbReference type="SUPFAM" id="SSF54713">
    <property type="entry name" value="Elongation factor Ts (EF-Ts), dimerisation domain"/>
    <property type="match status" value="1"/>
</dbReference>
<dbReference type="InterPro" id="IPR014039">
    <property type="entry name" value="Transl_elong_EFTs/EF1B_dimer"/>
</dbReference>
<dbReference type="Gene3D" id="1.10.286.20">
    <property type="match status" value="1"/>
</dbReference>
<dbReference type="PANTHER" id="PTHR11741:SF0">
    <property type="entry name" value="ELONGATION FACTOR TS, MITOCHONDRIAL"/>
    <property type="match status" value="1"/>
</dbReference>
<dbReference type="GO" id="GO:0003746">
    <property type="term" value="F:translation elongation factor activity"/>
    <property type="evidence" value="ECO:0007669"/>
    <property type="project" value="UniProtKB-UniRule"/>
</dbReference>
<dbReference type="Proteomes" id="UP000323011">
    <property type="component" value="Unassembled WGS sequence"/>
</dbReference>
<evidence type="ECO:0000313" key="9">
    <source>
        <dbReference type="EMBL" id="KAA0171118.1"/>
    </source>
</evidence>
<evidence type="ECO:0000313" key="7">
    <source>
        <dbReference type="EMBL" id="KAA0149215.1"/>
    </source>
</evidence>
<sequence>MRAVARLAVSSRRVCAPAAGWYRGFAAAAAGKVPVAKIKELREVSGAPMMDCKRALEDPEVGGDLEKAFDWLRKKGAVTATKKSGRRAAEGLVAVRLSEDNERAVLVELNSETDFVARNDDFQDALAAFADAALAGEVTEPVNGPPTGTADTLNALLDASVSVGGAGAVPVRDAVVDLVGKIRENLVLRRSTAIAAPAGGVVVPYVHNKARPDMGTIGVAVALSATPAPAAGSAGYLALTEVGKTVALQVAAAQPLALDRDGVDASELERERTVLADQARASGKPEDIIERMVSGRMGKFYAENCLLEQKCMTVEGDKTVKQVVADAKAAVGGDVTVHGFRLLVVGEGVEEGEEEE</sequence>
<evidence type="ECO:0000313" key="14">
    <source>
        <dbReference type="Proteomes" id="UP000325113"/>
    </source>
</evidence>
<evidence type="ECO:0000256" key="2">
    <source>
        <dbReference type="ARBA" id="ARBA00022768"/>
    </source>
</evidence>
<evidence type="ECO:0000313" key="8">
    <source>
        <dbReference type="EMBL" id="KAA0168601.1"/>
    </source>
</evidence>
<dbReference type="InterPro" id="IPR009060">
    <property type="entry name" value="UBA-like_sf"/>
</dbReference>